<evidence type="ECO:0000313" key="3">
    <source>
        <dbReference type="Proteomes" id="UP000292209"/>
    </source>
</evidence>
<reference evidence="2 3" key="1">
    <citation type="submission" date="2019-02" db="EMBL/GenBank/DDBJ databases">
        <title>Genomic Encyclopedia of Archaeal and Bacterial Type Strains, Phase II (KMG-II): from individual species to whole genera.</title>
        <authorList>
            <person name="Goeker M."/>
        </authorList>
    </citation>
    <scope>NUCLEOTIDE SEQUENCE [LARGE SCALE GENOMIC DNA]</scope>
    <source>
        <strain evidence="2 3">DSM 21411</strain>
    </source>
</reference>
<dbReference type="AlphaFoldDB" id="A0A4Q7PA05"/>
<accession>A0A4Q7PA05</accession>
<protein>
    <submittedName>
        <fullName evidence="2">Uncharacterized protein</fullName>
    </submittedName>
</protein>
<feature type="transmembrane region" description="Helical" evidence="1">
    <location>
        <begin position="36"/>
        <end position="54"/>
    </location>
</feature>
<keyword evidence="1" id="KW-0812">Transmembrane</keyword>
<gene>
    <name evidence="2" type="ORF">BC751_2683</name>
</gene>
<name>A0A4Q7PA05_9BACT</name>
<organism evidence="2 3">
    <name type="scientific">Cecembia calidifontis</name>
    <dbReference type="NCBI Taxonomy" id="1187080"/>
    <lineage>
        <taxon>Bacteria</taxon>
        <taxon>Pseudomonadati</taxon>
        <taxon>Bacteroidota</taxon>
        <taxon>Cytophagia</taxon>
        <taxon>Cytophagales</taxon>
        <taxon>Cyclobacteriaceae</taxon>
        <taxon>Cecembia</taxon>
    </lineage>
</organism>
<comment type="caution">
    <text evidence="2">The sequence shown here is derived from an EMBL/GenBank/DDBJ whole genome shotgun (WGS) entry which is preliminary data.</text>
</comment>
<sequence length="90" mass="10255">MVNIEPLVFCKKSCIFDFFFYLYFSLNNHNKMKKTLIILSLFLIVGTGFSVFAADCMQASSIGCFDRFGTFYPNDIKGLTPVPPRPNPQQ</sequence>
<feature type="transmembrane region" description="Helical" evidence="1">
    <location>
        <begin position="6"/>
        <end position="24"/>
    </location>
</feature>
<keyword evidence="3" id="KW-1185">Reference proteome</keyword>
<keyword evidence="1" id="KW-0472">Membrane</keyword>
<dbReference type="Proteomes" id="UP000292209">
    <property type="component" value="Unassembled WGS sequence"/>
</dbReference>
<dbReference type="EMBL" id="SGXG01000001">
    <property type="protein sequence ID" value="RZS97086.1"/>
    <property type="molecule type" value="Genomic_DNA"/>
</dbReference>
<evidence type="ECO:0000313" key="2">
    <source>
        <dbReference type="EMBL" id="RZS97086.1"/>
    </source>
</evidence>
<evidence type="ECO:0000256" key="1">
    <source>
        <dbReference type="SAM" id="Phobius"/>
    </source>
</evidence>
<keyword evidence="1" id="KW-1133">Transmembrane helix</keyword>
<proteinExistence type="predicted"/>